<gene>
    <name evidence="4" type="primary">hbpA_2</name>
    <name evidence="5" type="ORF">OERS_35380</name>
    <name evidence="4" type="ORF">OJAG_16650</name>
</gene>
<evidence type="ECO:0000313" key="7">
    <source>
        <dbReference type="Proteomes" id="UP000093412"/>
    </source>
</evidence>
<feature type="region of interest" description="Disordered" evidence="1">
    <location>
        <begin position="27"/>
        <end position="59"/>
    </location>
</feature>
<dbReference type="Proteomes" id="UP000076447">
    <property type="component" value="Unassembled WGS sequence"/>
</dbReference>
<evidence type="ECO:0000259" key="3">
    <source>
        <dbReference type="Pfam" id="PF00496"/>
    </source>
</evidence>
<dbReference type="SUPFAM" id="SSF53850">
    <property type="entry name" value="Periplasmic binding protein-like II"/>
    <property type="match status" value="1"/>
</dbReference>
<evidence type="ECO:0000313" key="5">
    <source>
        <dbReference type="EMBL" id="OCI29759.1"/>
    </source>
</evidence>
<dbReference type="EMBL" id="LRIE01000067">
    <property type="protein sequence ID" value="KZM35702.1"/>
    <property type="molecule type" value="Genomic_DNA"/>
</dbReference>
<dbReference type="Gene3D" id="3.10.105.10">
    <property type="entry name" value="Dipeptide-binding Protein, Domain 3"/>
    <property type="match status" value="1"/>
</dbReference>
<comment type="caution">
    <text evidence="4">The sequence shown here is derived from an EMBL/GenBank/DDBJ whole genome shotgun (WGS) entry which is preliminary data.</text>
</comment>
<keyword evidence="2" id="KW-0732">Signal</keyword>
<dbReference type="GO" id="GO:0043190">
    <property type="term" value="C:ATP-binding cassette (ABC) transporter complex"/>
    <property type="evidence" value="ECO:0007669"/>
    <property type="project" value="InterPro"/>
</dbReference>
<reference evidence="4 6" key="1">
    <citation type="submission" date="2016-01" db="EMBL/GenBank/DDBJ databases">
        <title>Genome sequence of Oerskovia enterophila VJag, an agar and cellulose degrading bacterium.</title>
        <authorList>
            <person name="Poehlein A."/>
            <person name="Jag V."/>
            <person name="Bengelsdorf F."/>
            <person name="Duerre P."/>
            <person name="Daniel R."/>
        </authorList>
    </citation>
    <scope>NUCLEOTIDE SEQUENCE [LARGE SCALE GENOMIC DNA]</scope>
    <source>
        <strain evidence="4 6">VJag</strain>
    </source>
</reference>
<dbReference type="PATRIC" id="fig|43678.3.peg.1744"/>
<proteinExistence type="predicted"/>
<evidence type="ECO:0000313" key="6">
    <source>
        <dbReference type="Proteomes" id="UP000076447"/>
    </source>
</evidence>
<dbReference type="PIRSF" id="PIRSF002741">
    <property type="entry name" value="MppA"/>
    <property type="match status" value="1"/>
</dbReference>
<dbReference type="InterPro" id="IPR000914">
    <property type="entry name" value="SBP_5_dom"/>
</dbReference>
<dbReference type="OrthoDB" id="9764591at2"/>
<dbReference type="InterPro" id="IPR030678">
    <property type="entry name" value="Peptide/Ni-bd"/>
</dbReference>
<dbReference type="GO" id="GO:0042597">
    <property type="term" value="C:periplasmic space"/>
    <property type="evidence" value="ECO:0007669"/>
    <property type="project" value="UniProtKB-ARBA"/>
</dbReference>
<evidence type="ECO:0000313" key="4">
    <source>
        <dbReference type="EMBL" id="KZM35702.1"/>
    </source>
</evidence>
<dbReference type="RefSeq" id="WP_068627390.1">
    <property type="nucleotide sequence ID" value="NZ_LRIE01000067.1"/>
</dbReference>
<feature type="domain" description="Solute-binding protein family 5" evidence="3">
    <location>
        <begin position="89"/>
        <end position="452"/>
    </location>
</feature>
<dbReference type="Gene3D" id="3.90.76.10">
    <property type="entry name" value="Dipeptide-binding Protein, Domain 1"/>
    <property type="match status" value="1"/>
</dbReference>
<dbReference type="EMBL" id="MAQA01000058">
    <property type="protein sequence ID" value="OCI29759.1"/>
    <property type="molecule type" value="Genomic_DNA"/>
</dbReference>
<dbReference type="GO" id="GO:1904680">
    <property type="term" value="F:peptide transmembrane transporter activity"/>
    <property type="evidence" value="ECO:0007669"/>
    <property type="project" value="TreeGrafter"/>
</dbReference>
<keyword evidence="7" id="KW-1185">Reference proteome</keyword>
<accession>A0A163RU75</accession>
<protein>
    <submittedName>
        <fullName evidence="4">Heme-binding protein A</fullName>
    </submittedName>
</protein>
<dbReference type="Pfam" id="PF00496">
    <property type="entry name" value="SBP_bac_5"/>
    <property type="match status" value="1"/>
</dbReference>
<feature type="compositionally biased region" description="Low complexity" evidence="1">
    <location>
        <begin position="31"/>
        <end position="40"/>
    </location>
</feature>
<organism evidence="4 6">
    <name type="scientific">Oerskovia enterophila</name>
    <dbReference type="NCBI Taxonomy" id="43678"/>
    <lineage>
        <taxon>Bacteria</taxon>
        <taxon>Bacillati</taxon>
        <taxon>Actinomycetota</taxon>
        <taxon>Actinomycetes</taxon>
        <taxon>Micrococcales</taxon>
        <taxon>Cellulomonadaceae</taxon>
        <taxon>Oerskovia</taxon>
    </lineage>
</organism>
<dbReference type="PROSITE" id="PS51257">
    <property type="entry name" value="PROKAR_LIPOPROTEIN"/>
    <property type="match status" value="1"/>
</dbReference>
<dbReference type="Gene3D" id="3.40.190.10">
    <property type="entry name" value="Periplasmic binding protein-like II"/>
    <property type="match status" value="1"/>
</dbReference>
<dbReference type="CDD" id="cd08509">
    <property type="entry name" value="PBP2_TmCBP_oligosaccharides_like"/>
    <property type="match status" value="1"/>
</dbReference>
<dbReference type="STRING" id="43678.OJAG_16650"/>
<evidence type="ECO:0000256" key="1">
    <source>
        <dbReference type="SAM" id="MobiDB-lite"/>
    </source>
</evidence>
<evidence type="ECO:0000256" key="2">
    <source>
        <dbReference type="SAM" id="SignalP"/>
    </source>
</evidence>
<dbReference type="GO" id="GO:0015833">
    <property type="term" value="P:peptide transport"/>
    <property type="evidence" value="ECO:0007669"/>
    <property type="project" value="TreeGrafter"/>
</dbReference>
<dbReference type="PANTHER" id="PTHR30290">
    <property type="entry name" value="PERIPLASMIC BINDING COMPONENT OF ABC TRANSPORTER"/>
    <property type="match status" value="1"/>
</dbReference>
<dbReference type="Proteomes" id="UP000093412">
    <property type="component" value="Unassembled WGS sequence"/>
</dbReference>
<dbReference type="PANTHER" id="PTHR30290:SF82">
    <property type="entry name" value="ABC-TYPE DIPEPTIDE_OLIGOPEPTIDE TRANSPORT SYSTEM, PERIPLASMIC COMPONENT"/>
    <property type="match status" value="1"/>
</dbReference>
<reference evidence="5 7" key="2">
    <citation type="submission" date="2016-06" db="EMBL/GenBank/DDBJ databases">
        <title>Genome sequence of Oerskovia enterophila DSM 43852.</title>
        <authorList>
            <person name="Poehlein A."/>
            <person name="Jag V."/>
            <person name="Bengelsdorf F.R."/>
            <person name="Daniel R."/>
            <person name="Duerre P."/>
        </authorList>
    </citation>
    <scope>NUCLEOTIDE SEQUENCE [LARGE SCALE GENOMIC DNA]</scope>
    <source>
        <strain evidence="5 7">DSM 43852</strain>
    </source>
</reference>
<feature type="signal peptide" evidence="2">
    <location>
        <begin position="1"/>
        <end position="22"/>
    </location>
</feature>
<name>A0A163RU75_9CELL</name>
<feature type="chain" id="PRO_5007845475" evidence="2">
    <location>
        <begin position="23"/>
        <end position="556"/>
    </location>
</feature>
<feature type="compositionally biased region" description="Polar residues" evidence="1">
    <location>
        <begin position="49"/>
        <end position="59"/>
    </location>
</feature>
<dbReference type="AlphaFoldDB" id="A0A163RU75"/>
<sequence length="556" mass="59798">MNKRRISTAIVGLTSLALIATACSGGGSGEGSTSSAGGSSVLTIGMPNGPQTDNSNPFANTSSAMSLGYAFAIYEPLAQVNTVRPSEDPTPWLASEWEWNADYTQLTLTARDGVKWSDGEDFTAEDIAYSFQIRKDNEGLNTFALPFGDIAVDGNKVTVSFTSGQFVKQGQILQLFVVPEHVWKDVEDPTTWTNEEPVGTGPYTLKSWTAQAATLTARDDYWGGELGVKELRYSSYNDNNALTNALVSGEAQWGWTFIPDYEKVYIDANPDVNNQWAPTGLGVDALFLNTETAPFDDVAVRKAVQLVLDRKQISELASSGVFPPLTNVTGLPEPAGTDFITAPFQGKEYTVDEAGAKKVLADAGYTLDGTTLKDPEGNAVTFTLTNPTGWSDYLTELQMVADAVKPLGITATVEGQNADAWFTAIAEGDFQASMHWTDGGATPWDTYSNQMDGAQYMPLGERANWNFGRFKNDEATAALATYANATDEAARTAALETVQQVFVDEVPTIALLGRPAAAQYSTKNFVGWPSDEDPYANPQPTTANASLILTKLKPAS</sequence>
<dbReference type="InterPro" id="IPR039424">
    <property type="entry name" value="SBP_5"/>
</dbReference>